<organism evidence="1">
    <name type="scientific">Gordonia amarae</name>
    <dbReference type="NCBI Taxonomy" id="36821"/>
    <lineage>
        <taxon>Bacteria</taxon>
        <taxon>Bacillati</taxon>
        <taxon>Actinomycetota</taxon>
        <taxon>Actinomycetes</taxon>
        <taxon>Mycobacteriales</taxon>
        <taxon>Gordoniaceae</taxon>
        <taxon>Gordonia</taxon>
    </lineage>
</organism>
<reference evidence="1" key="1">
    <citation type="journal article" date="2021" name="Nat. Microbiol.">
        <title>Cocultivation of an ultrasmall environmental parasitic bacterium with lytic ability against bacteria associated with wastewater foams.</title>
        <authorList>
            <person name="Batinovic S."/>
            <person name="Rose J.J.A."/>
            <person name="Ratcliffe J."/>
            <person name="Seviour R.J."/>
            <person name="Petrovski S."/>
        </authorList>
    </citation>
    <scope>NUCLEOTIDE SEQUENCE</scope>
    <source>
        <strain evidence="1">CON44</strain>
    </source>
</reference>
<evidence type="ECO:0000313" key="1">
    <source>
        <dbReference type="EMBL" id="QHN38416.1"/>
    </source>
</evidence>
<protein>
    <submittedName>
        <fullName evidence="1">FBP domain-containing protein</fullName>
    </submittedName>
</protein>
<sequence length="162" mass="18189">MKPVTRQDILSSFQGATRSEVKKVTFAPDFDDVDFDTLEFYGWRDPKLPKRSYVVVPREDGVVTLLLTRADAKPRARAMCSWCHDVNLTDEAVLYSARRAGPAGRRGDTVGVLVCKTFRCSRNARQLPPAYHKGTDLDAIRAERIADLTRRIEAFTESVLAA</sequence>
<dbReference type="EMBL" id="CP045810">
    <property type="protein sequence ID" value="QHN38416.1"/>
    <property type="molecule type" value="Genomic_DNA"/>
</dbReference>
<accession>A0A857LL96</accession>
<dbReference type="AlphaFoldDB" id="A0A857LL96"/>
<dbReference type="InterPro" id="IPR032330">
    <property type="entry name" value="EF-G-binding_C"/>
</dbReference>
<gene>
    <name evidence="1" type="ORF">GII30_03780</name>
</gene>
<proteinExistence type="predicted"/>
<dbReference type="RefSeq" id="WP_005191524.1">
    <property type="nucleotide sequence ID" value="NZ_CP045804.1"/>
</dbReference>
<name>A0A857LL96_9ACTN</name>
<dbReference type="Pfam" id="PF16571">
    <property type="entry name" value="FBP_C"/>
    <property type="match status" value="1"/>
</dbReference>